<dbReference type="SUPFAM" id="SSF55781">
    <property type="entry name" value="GAF domain-like"/>
    <property type="match status" value="1"/>
</dbReference>
<dbReference type="InterPro" id="IPR014757">
    <property type="entry name" value="Tscrpt_reg_IclR_C"/>
</dbReference>
<keyword evidence="7" id="KW-1185">Reference proteome</keyword>
<dbReference type="OrthoDB" id="9807558at2"/>
<accession>A0A1I4ACK0</accession>
<dbReference type="AlphaFoldDB" id="A0A1I4ACK0"/>
<dbReference type="SMART" id="SM00346">
    <property type="entry name" value="HTH_ICLR"/>
    <property type="match status" value="1"/>
</dbReference>
<feature type="domain" description="HTH iclR-type" evidence="4">
    <location>
        <begin position="14"/>
        <end position="75"/>
    </location>
</feature>
<dbReference type="InterPro" id="IPR036388">
    <property type="entry name" value="WH-like_DNA-bd_sf"/>
</dbReference>
<dbReference type="Gene3D" id="3.30.450.40">
    <property type="match status" value="1"/>
</dbReference>
<dbReference type="Proteomes" id="UP000199473">
    <property type="component" value="Unassembled WGS sequence"/>
</dbReference>
<evidence type="ECO:0000313" key="7">
    <source>
        <dbReference type="Proteomes" id="UP000199473"/>
    </source>
</evidence>
<dbReference type="InterPro" id="IPR005471">
    <property type="entry name" value="Tscrpt_reg_IclR_N"/>
</dbReference>
<dbReference type="Gene3D" id="1.10.10.10">
    <property type="entry name" value="Winged helix-like DNA-binding domain superfamily/Winged helix DNA-binding domain"/>
    <property type="match status" value="1"/>
</dbReference>
<dbReference type="PANTHER" id="PTHR30136">
    <property type="entry name" value="HELIX-TURN-HELIX TRANSCRIPTIONAL REGULATOR, ICLR FAMILY"/>
    <property type="match status" value="1"/>
</dbReference>
<dbReference type="Pfam" id="PF09339">
    <property type="entry name" value="HTH_IclR"/>
    <property type="match status" value="1"/>
</dbReference>
<keyword evidence="2" id="KW-0238">DNA-binding</keyword>
<evidence type="ECO:0000256" key="1">
    <source>
        <dbReference type="ARBA" id="ARBA00023015"/>
    </source>
</evidence>
<organism evidence="6 7">
    <name type="scientific">Falsiroseomonas stagni DSM 19981</name>
    <dbReference type="NCBI Taxonomy" id="1123062"/>
    <lineage>
        <taxon>Bacteria</taxon>
        <taxon>Pseudomonadati</taxon>
        <taxon>Pseudomonadota</taxon>
        <taxon>Alphaproteobacteria</taxon>
        <taxon>Acetobacterales</taxon>
        <taxon>Roseomonadaceae</taxon>
        <taxon>Falsiroseomonas</taxon>
    </lineage>
</organism>
<evidence type="ECO:0000259" key="4">
    <source>
        <dbReference type="PROSITE" id="PS51077"/>
    </source>
</evidence>
<dbReference type="STRING" id="1123062.SAMN02745775_103347"/>
<sequence>MPQRQEQPADGDYVQSLDRGLAVIRAFGADRPRLTLSEAAAQAGISRAAARRLLLTLQALGYVASEDGKHFALRPAVLDLGYAYLASQPWWRDAQRHIGPLAARLGHPCAVGVLDGAEVVYVAYAAPNPVAGLDRSVGTRLPAHATAIGRVLLAWLEPAQVAALLGPGPLDAYTPFTRVAVPDVLAGLAAVRQAGSCLVDQELRLGLRSLGVPIIGRDGRIRAGLSTSFGLMDKPDEAAMRAALATAAAQIGQAVAG</sequence>
<reference evidence="6 7" key="1">
    <citation type="submission" date="2016-10" db="EMBL/GenBank/DDBJ databases">
        <authorList>
            <person name="de Groot N.N."/>
        </authorList>
    </citation>
    <scope>NUCLEOTIDE SEQUENCE [LARGE SCALE GENOMIC DNA]</scope>
    <source>
        <strain evidence="6 7">DSM 19981</strain>
    </source>
</reference>
<dbReference type="GO" id="GO:0003700">
    <property type="term" value="F:DNA-binding transcription factor activity"/>
    <property type="evidence" value="ECO:0007669"/>
    <property type="project" value="TreeGrafter"/>
</dbReference>
<proteinExistence type="predicted"/>
<dbReference type="InterPro" id="IPR036390">
    <property type="entry name" value="WH_DNA-bd_sf"/>
</dbReference>
<dbReference type="PANTHER" id="PTHR30136:SF34">
    <property type="entry name" value="TRANSCRIPTIONAL REGULATOR"/>
    <property type="match status" value="1"/>
</dbReference>
<protein>
    <submittedName>
        <fullName evidence="6">Transcriptional regulator, IclR family</fullName>
    </submittedName>
</protein>
<dbReference type="PROSITE" id="PS51077">
    <property type="entry name" value="HTH_ICLR"/>
    <property type="match status" value="1"/>
</dbReference>
<dbReference type="InterPro" id="IPR050707">
    <property type="entry name" value="HTH_MetabolicPath_Reg"/>
</dbReference>
<feature type="domain" description="IclR-ED" evidence="5">
    <location>
        <begin position="76"/>
        <end position="257"/>
    </location>
</feature>
<dbReference type="RefSeq" id="WP_092959637.1">
    <property type="nucleotide sequence ID" value="NZ_FOSQ01000003.1"/>
</dbReference>
<keyword evidence="3" id="KW-0804">Transcription</keyword>
<evidence type="ECO:0000313" key="6">
    <source>
        <dbReference type="EMBL" id="SFK54125.1"/>
    </source>
</evidence>
<evidence type="ECO:0000256" key="3">
    <source>
        <dbReference type="ARBA" id="ARBA00023163"/>
    </source>
</evidence>
<dbReference type="Pfam" id="PF01614">
    <property type="entry name" value="IclR_C"/>
    <property type="match status" value="1"/>
</dbReference>
<dbReference type="PROSITE" id="PS51078">
    <property type="entry name" value="ICLR_ED"/>
    <property type="match status" value="1"/>
</dbReference>
<name>A0A1I4ACK0_9PROT</name>
<evidence type="ECO:0000256" key="2">
    <source>
        <dbReference type="ARBA" id="ARBA00023125"/>
    </source>
</evidence>
<keyword evidence="1" id="KW-0805">Transcription regulation</keyword>
<evidence type="ECO:0000259" key="5">
    <source>
        <dbReference type="PROSITE" id="PS51078"/>
    </source>
</evidence>
<dbReference type="GO" id="GO:0045892">
    <property type="term" value="P:negative regulation of DNA-templated transcription"/>
    <property type="evidence" value="ECO:0007669"/>
    <property type="project" value="TreeGrafter"/>
</dbReference>
<dbReference type="InterPro" id="IPR029016">
    <property type="entry name" value="GAF-like_dom_sf"/>
</dbReference>
<dbReference type="EMBL" id="FOSQ01000003">
    <property type="protein sequence ID" value="SFK54125.1"/>
    <property type="molecule type" value="Genomic_DNA"/>
</dbReference>
<dbReference type="SUPFAM" id="SSF46785">
    <property type="entry name" value="Winged helix' DNA-binding domain"/>
    <property type="match status" value="1"/>
</dbReference>
<dbReference type="GO" id="GO:0003677">
    <property type="term" value="F:DNA binding"/>
    <property type="evidence" value="ECO:0007669"/>
    <property type="project" value="UniProtKB-KW"/>
</dbReference>
<gene>
    <name evidence="6" type="ORF">SAMN02745775_103347</name>
</gene>